<evidence type="ECO:0000313" key="1">
    <source>
        <dbReference type="EMBL" id="CAG6644276.1"/>
    </source>
</evidence>
<accession>A0A8D8R7L3</accession>
<dbReference type="EMBL" id="HBUF01131481">
    <property type="protein sequence ID" value="CAG6644278.1"/>
    <property type="molecule type" value="Transcribed_RNA"/>
</dbReference>
<reference evidence="1" key="1">
    <citation type="submission" date="2021-05" db="EMBL/GenBank/DDBJ databases">
        <authorList>
            <person name="Alioto T."/>
            <person name="Alioto T."/>
            <person name="Gomez Garrido J."/>
        </authorList>
    </citation>
    <scope>NUCLEOTIDE SEQUENCE</scope>
</reference>
<name>A0A8D8R7L3_9HEMI</name>
<proteinExistence type="predicted"/>
<sequence>MLVSPLFPLYTSLNLFIHELLFLSQVYPLPLTCSHLPYISRAFSQAFVASRAIREIIYMLCRLVWLEDVKPHTTSSSSQRLKMIQWLPSISCLFLIGREQDPHKRKVMFRLE</sequence>
<protein>
    <submittedName>
        <fullName evidence="1">Uncharacterized protein</fullName>
    </submittedName>
</protein>
<organism evidence="1">
    <name type="scientific">Cacopsylla melanoneura</name>
    <dbReference type="NCBI Taxonomy" id="428564"/>
    <lineage>
        <taxon>Eukaryota</taxon>
        <taxon>Metazoa</taxon>
        <taxon>Ecdysozoa</taxon>
        <taxon>Arthropoda</taxon>
        <taxon>Hexapoda</taxon>
        <taxon>Insecta</taxon>
        <taxon>Pterygota</taxon>
        <taxon>Neoptera</taxon>
        <taxon>Paraneoptera</taxon>
        <taxon>Hemiptera</taxon>
        <taxon>Sternorrhyncha</taxon>
        <taxon>Psylloidea</taxon>
        <taxon>Psyllidae</taxon>
        <taxon>Psyllinae</taxon>
        <taxon>Cacopsylla</taxon>
    </lineage>
</organism>
<dbReference type="AlphaFoldDB" id="A0A8D8R7L3"/>
<dbReference type="EMBL" id="HBUF01131480">
    <property type="protein sequence ID" value="CAG6644276.1"/>
    <property type="molecule type" value="Transcribed_RNA"/>
</dbReference>